<sequence>MTNYFGQRLFGARFGSEISPAYIAVTLYNYNMYLNAIRRPKVQLSLGKGNPYLMTIR</sequence>
<name>A0A6C0B098_9ZZZZ</name>
<protein>
    <submittedName>
        <fullName evidence="1">Uncharacterized protein</fullName>
    </submittedName>
</protein>
<evidence type="ECO:0000313" key="1">
    <source>
        <dbReference type="EMBL" id="QHS85191.1"/>
    </source>
</evidence>
<proteinExistence type="predicted"/>
<dbReference type="EMBL" id="MN739042">
    <property type="protein sequence ID" value="QHS85191.1"/>
    <property type="molecule type" value="Genomic_DNA"/>
</dbReference>
<dbReference type="AlphaFoldDB" id="A0A6C0B098"/>
<organism evidence="1">
    <name type="scientific">viral metagenome</name>
    <dbReference type="NCBI Taxonomy" id="1070528"/>
    <lineage>
        <taxon>unclassified sequences</taxon>
        <taxon>metagenomes</taxon>
        <taxon>organismal metagenomes</taxon>
    </lineage>
</organism>
<reference evidence="1" key="1">
    <citation type="journal article" date="2020" name="Nature">
        <title>Giant virus diversity and host interactions through global metagenomics.</title>
        <authorList>
            <person name="Schulz F."/>
            <person name="Roux S."/>
            <person name="Paez-Espino D."/>
            <person name="Jungbluth S."/>
            <person name="Walsh D.A."/>
            <person name="Denef V.J."/>
            <person name="McMahon K.D."/>
            <person name="Konstantinidis K.T."/>
            <person name="Eloe-Fadrosh E.A."/>
            <person name="Kyrpides N.C."/>
            <person name="Woyke T."/>
        </authorList>
    </citation>
    <scope>NUCLEOTIDE SEQUENCE</scope>
    <source>
        <strain evidence="1">GVMAG-M-3300009182-78</strain>
    </source>
</reference>
<accession>A0A6C0B098</accession>